<name>A0ABW0YK23_9GAMM</name>
<gene>
    <name evidence="1" type="ORF">ACFPVW_19090</name>
</gene>
<sequence length="111" mass="13540">MRDYRLYPQGRERRFALPDPVSEFQLPISAIRVTWRSRWRILPWDKVLHVQMANSNVNLWCERWGDDFIRMRLAIRRMSNNGVEWVDVKYFLHHEHNRDKAIGHAHFIGKK</sequence>
<organism evidence="1 2">
    <name type="scientific">Aeromonas eucrenophila</name>
    <dbReference type="NCBI Taxonomy" id="649"/>
    <lineage>
        <taxon>Bacteria</taxon>
        <taxon>Pseudomonadati</taxon>
        <taxon>Pseudomonadota</taxon>
        <taxon>Gammaproteobacteria</taxon>
        <taxon>Aeromonadales</taxon>
        <taxon>Aeromonadaceae</taxon>
        <taxon>Aeromonas</taxon>
    </lineage>
</organism>
<reference evidence="2" key="1">
    <citation type="journal article" date="2019" name="Int. J. Syst. Evol. Microbiol.">
        <title>The Global Catalogue of Microorganisms (GCM) 10K type strain sequencing project: providing services to taxonomists for standard genome sequencing and annotation.</title>
        <authorList>
            <consortium name="The Broad Institute Genomics Platform"/>
            <consortium name="The Broad Institute Genome Sequencing Center for Infectious Disease"/>
            <person name="Wu L."/>
            <person name="Ma J."/>
        </authorList>
    </citation>
    <scope>NUCLEOTIDE SEQUENCE [LARGE SCALE GENOMIC DNA]</scope>
    <source>
        <strain evidence="2">KCTC 15012</strain>
    </source>
</reference>
<keyword evidence="2" id="KW-1185">Reference proteome</keyword>
<dbReference type="EMBL" id="JBHSPP010000017">
    <property type="protein sequence ID" value="MFC5708119.1"/>
    <property type="molecule type" value="Genomic_DNA"/>
</dbReference>
<evidence type="ECO:0000313" key="2">
    <source>
        <dbReference type="Proteomes" id="UP001596132"/>
    </source>
</evidence>
<comment type="caution">
    <text evidence="1">The sequence shown here is derived from an EMBL/GenBank/DDBJ whole genome shotgun (WGS) entry which is preliminary data.</text>
</comment>
<accession>A0ABW0YK23</accession>
<evidence type="ECO:0000313" key="1">
    <source>
        <dbReference type="EMBL" id="MFC5708119.1"/>
    </source>
</evidence>
<dbReference type="RefSeq" id="WP_197066157.1">
    <property type="nucleotide sequence ID" value="NZ_CDDF01000001.1"/>
</dbReference>
<protein>
    <submittedName>
        <fullName evidence="1">Uncharacterized protein</fullName>
    </submittedName>
</protein>
<dbReference type="Proteomes" id="UP001596132">
    <property type="component" value="Unassembled WGS sequence"/>
</dbReference>
<proteinExistence type="predicted"/>